<protein>
    <submittedName>
        <fullName evidence="1">Uncharacterized protein</fullName>
    </submittedName>
</protein>
<comment type="caution">
    <text evidence="1">The sequence shown here is derived from an EMBL/GenBank/DDBJ whole genome shotgun (WGS) entry which is preliminary data.</text>
</comment>
<dbReference type="AlphaFoldDB" id="A0A9D2C8D7"/>
<dbReference type="Proteomes" id="UP000824005">
    <property type="component" value="Unassembled WGS sequence"/>
</dbReference>
<name>A0A9D2C8D7_9MICO</name>
<evidence type="ECO:0000313" key="1">
    <source>
        <dbReference type="EMBL" id="HIY64684.1"/>
    </source>
</evidence>
<organism evidence="1 2">
    <name type="scientific">Candidatus Agrococcus pullicola</name>
    <dbReference type="NCBI Taxonomy" id="2838429"/>
    <lineage>
        <taxon>Bacteria</taxon>
        <taxon>Bacillati</taxon>
        <taxon>Actinomycetota</taxon>
        <taxon>Actinomycetes</taxon>
        <taxon>Micrococcales</taxon>
        <taxon>Microbacteriaceae</taxon>
        <taxon>Agrococcus</taxon>
    </lineage>
</organism>
<accession>A0A9D2C8D7</accession>
<dbReference type="EMBL" id="DXDC01000004">
    <property type="protein sequence ID" value="HIY64684.1"/>
    <property type="molecule type" value="Genomic_DNA"/>
</dbReference>
<gene>
    <name evidence="1" type="ORF">H9830_00220</name>
</gene>
<reference evidence="1" key="2">
    <citation type="submission" date="2021-04" db="EMBL/GenBank/DDBJ databases">
        <authorList>
            <person name="Gilroy R."/>
        </authorList>
    </citation>
    <scope>NUCLEOTIDE SEQUENCE</scope>
    <source>
        <strain evidence="1">ChiGjej1B1-98</strain>
    </source>
</reference>
<sequence>MTIGGGGTGFSTATNYLPAPTVLAAGEISYAPPATISIGGEPSYANDPLMRAAIAAQDRGDTALASQFLGVQSGINESRNRSIALITAPSGARALGPYGPSSGYRSFGSYLEVPI</sequence>
<reference evidence="1" key="1">
    <citation type="journal article" date="2021" name="PeerJ">
        <title>Extensive microbial diversity within the chicken gut microbiome revealed by metagenomics and culture.</title>
        <authorList>
            <person name="Gilroy R."/>
            <person name="Ravi A."/>
            <person name="Getino M."/>
            <person name="Pursley I."/>
            <person name="Horton D.L."/>
            <person name="Alikhan N.F."/>
            <person name="Baker D."/>
            <person name="Gharbi K."/>
            <person name="Hall N."/>
            <person name="Watson M."/>
            <person name="Adriaenssens E.M."/>
            <person name="Foster-Nyarko E."/>
            <person name="Jarju S."/>
            <person name="Secka A."/>
            <person name="Antonio M."/>
            <person name="Oren A."/>
            <person name="Chaudhuri R.R."/>
            <person name="La Ragione R."/>
            <person name="Hildebrand F."/>
            <person name="Pallen M.J."/>
        </authorList>
    </citation>
    <scope>NUCLEOTIDE SEQUENCE</scope>
    <source>
        <strain evidence="1">ChiGjej1B1-98</strain>
    </source>
</reference>
<evidence type="ECO:0000313" key="2">
    <source>
        <dbReference type="Proteomes" id="UP000824005"/>
    </source>
</evidence>
<proteinExistence type="predicted"/>